<dbReference type="OrthoDB" id="9810648at2"/>
<protein>
    <submittedName>
        <fullName evidence="2">ADP-ribose pyrophosphatase YjhB, NUDIX family</fullName>
    </submittedName>
</protein>
<dbReference type="Pfam" id="PF00293">
    <property type="entry name" value="NUDIX"/>
    <property type="match status" value="1"/>
</dbReference>
<organism evidence="2 3">
    <name type="scientific">Chitinophaga niabensis</name>
    <dbReference type="NCBI Taxonomy" id="536979"/>
    <lineage>
        <taxon>Bacteria</taxon>
        <taxon>Pseudomonadati</taxon>
        <taxon>Bacteroidota</taxon>
        <taxon>Chitinophagia</taxon>
        <taxon>Chitinophagales</taxon>
        <taxon>Chitinophagaceae</taxon>
        <taxon>Chitinophaga</taxon>
    </lineage>
</organism>
<gene>
    <name evidence="2" type="ORF">SAMN04488055_0982</name>
</gene>
<evidence type="ECO:0000259" key="1">
    <source>
        <dbReference type="PROSITE" id="PS51462"/>
    </source>
</evidence>
<dbReference type="PROSITE" id="PS51462">
    <property type="entry name" value="NUDIX"/>
    <property type="match status" value="1"/>
</dbReference>
<sequence>MSDLFTVRVYGIMINEKKQVLVSDEHIRGGLYTKFPGGGLEFGEGTLECMVREWKEEINQDIEVVEHLYTTDFFQMNAFNNKQQIIAIYYLVKGISPFNIHTGSKPFDFELPDDPMVQIEGVRWIDWEDFTEDAITLPTDKRVTKIVKERF</sequence>
<reference evidence="2 3" key="1">
    <citation type="submission" date="2016-11" db="EMBL/GenBank/DDBJ databases">
        <authorList>
            <person name="Jaros S."/>
            <person name="Januszkiewicz K."/>
            <person name="Wedrychowicz H."/>
        </authorList>
    </citation>
    <scope>NUCLEOTIDE SEQUENCE [LARGE SCALE GENOMIC DNA]</scope>
    <source>
        <strain evidence="2 3">DSM 24787</strain>
    </source>
</reference>
<proteinExistence type="predicted"/>
<dbReference type="Proteomes" id="UP000185003">
    <property type="component" value="Unassembled WGS sequence"/>
</dbReference>
<dbReference type="RefSeq" id="WP_074238167.1">
    <property type="nucleotide sequence ID" value="NZ_FSRA01000001.1"/>
</dbReference>
<evidence type="ECO:0000313" key="3">
    <source>
        <dbReference type="Proteomes" id="UP000185003"/>
    </source>
</evidence>
<feature type="domain" description="Nudix hydrolase" evidence="1">
    <location>
        <begin position="5"/>
        <end position="149"/>
    </location>
</feature>
<name>A0A1N6DQ40_9BACT</name>
<dbReference type="AlphaFoldDB" id="A0A1N6DQ40"/>
<dbReference type="STRING" id="536979.SAMN04488055_0982"/>
<keyword evidence="3" id="KW-1185">Reference proteome</keyword>
<dbReference type="SUPFAM" id="SSF55811">
    <property type="entry name" value="Nudix"/>
    <property type="match status" value="1"/>
</dbReference>
<dbReference type="EMBL" id="FSRA01000001">
    <property type="protein sequence ID" value="SIN72870.1"/>
    <property type="molecule type" value="Genomic_DNA"/>
</dbReference>
<evidence type="ECO:0000313" key="2">
    <source>
        <dbReference type="EMBL" id="SIN72870.1"/>
    </source>
</evidence>
<dbReference type="PANTHER" id="PTHR43736">
    <property type="entry name" value="ADP-RIBOSE PYROPHOSPHATASE"/>
    <property type="match status" value="1"/>
</dbReference>
<dbReference type="InterPro" id="IPR015797">
    <property type="entry name" value="NUDIX_hydrolase-like_dom_sf"/>
</dbReference>
<dbReference type="Gene3D" id="3.90.79.10">
    <property type="entry name" value="Nucleoside Triphosphate Pyrophosphohydrolase"/>
    <property type="match status" value="1"/>
</dbReference>
<accession>A0A1N6DQ40</accession>
<dbReference type="InterPro" id="IPR000086">
    <property type="entry name" value="NUDIX_hydrolase_dom"/>
</dbReference>
<dbReference type="PANTHER" id="PTHR43736:SF1">
    <property type="entry name" value="DIHYDRONEOPTERIN TRIPHOSPHATE DIPHOSPHATASE"/>
    <property type="match status" value="1"/>
</dbReference>